<proteinExistence type="predicted"/>
<evidence type="ECO:0000313" key="2">
    <source>
        <dbReference type="Proteomes" id="UP000192923"/>
    </source>
</evidence>
<reference evidence="1 2" key="1">
    <citation type="submission" date="2016-12" db="EMBL/GenBank/DDBJ databases">
        <authorList>
            <person name="Song W.-J."/>
            <person name="Kurnit D.M."/>
        </authorList>
    </citation>
    <scope>NUCLEOTIDE SEQUENCE [LARGE SCALE GENOMIC DNA]</scope>
    <source>
        <strain evidence="1 2">175</strain>
    </source>
</reference>
<dbReference type="Proteomes" id="UP000192923">
    <property type="component" value="Unassembled WGS sequence"/>
</dbReference>
<protein>
    <submittedName>
        <fullName evidence="1">Uncharacterized protein</fullName>
    </submittedName>
</protein>
<dbReference type="RefSeq" id="WP_085211829.1">
    <property type="nucleotide sequence ID" value="NZ_FXAM01000001.1"/>
</dbReference>
<dbReference type="AlphaFoldDB" id="A0A1Y6D0S6"/>
<gene>
    <name evidence="1" type="ORF">SAMN02949497_1758</name>
</gene>
<dbReference type="EMBL" id="FXAM01000001">
    <property type="protein sequence ID" value="SMF94443.1"/>
    <property type="molecule type" value="Genomic_DNA"/>
</dbReference>
<dbReference type="STRING" id="1760988.SAMN02949497_1758"/>
<organism evidence="1 2">
    <name type="scientific">Methylomagnum ishizawai</name>
    <dbReference type="NCBI Taxonomy" id="1760988"/>
    <lineage>
        <taxon>Bacteria</taxon>
        <taxon>Pseudomonadati</taxon>
        <taxon>Pseudomonadota</taxon>
        <taxon>Gammaproteobacteria</taxon>
        <taxon>Methylococcales</taxon>
        <taxon>Methylococcaceae</taxon>
        <taxon>Methylomagnum</taxon>
    </lineage>
</organism>
<keyword evidence="2" id="KW-1185">Reference proteome</keyword>
<evidence type="ECO:0000313" key="1">
    <source>
        <dbReference type="EMBL" id="SMF94443.1"/>
    </source>
</evidence>
<accession>A0A1Y6D0S6</accession>
<sequence length="111" mass="12503">MAVLPFHSHPVRRLATVSERLETLRGTDHQLFKVAEFDEQLDALRDILAGLQTLDEIYEELGRADGAMDMLLRLLLASSSEPLDGGSLQCLMEPIHTKISRAHQRLIDEII</sequence>
<name>A0A1Y6D0S6_9GAMM</name>